<dbReference type="Proteomes" id="UP000661691">
    <property type="component" value="Unassembled WGS sequence"/>
</dbReference>
<comment type="caution">
    <text evidence="1">The sequence shown here is derived from an EMBL/GenBank/DDBJ whole genome shotgun (WGS) entry which is preliminary data.</text>
</comment>
<sequence>MKNTLYLRRKNKVIVALGNDSLPIPYVATMMKNIESLGYTVSISLMKRLLRLSIPDFIRFQTQLITDLRHIVGADKEYNPMYPNFPQQLMHIDESQLYLNAIEYYLTQIPPDTNTKEKRLPLIDQVNLTVIECGEDDEFIQMIKDLICANTSISKTDQSDIAWALTHFPDCSMLLPQHIPMRENMSFVLGVLYTSGKASSQLLSNYVKSPTDILRFATQLSDGDISLATNTKFKKFSRSDRRLLLGLLEICKVDLSAEMITYRKQWIRLGEILHPMEYQKRFPKASKAFSIIRNQSSYPTFNSEIELAIRTKNKEKILELLSKKPGEFARRLDHILRIFPDDDMILEKFREIATQVATPLLLQVCTHFKHRDKPSKYRTFFPKGIVGKIKVIPHRLPLISSSTCVTVVQICESALCNRFASLPSLGKVYVSKDLIDYTVPFSKRSANKSIHTVARGSRISIPEGNTIRFFTWWREGEVNNMPTGRVDLDLSVVMYDTNWHYMEHISYTHLRSHDYRSYHSGDITEAPNGACEFIDLDMPSIQRYGGRYIVMSLHIYTSQSFDALPECFAGWMIRKHPKSGEIFEPSTIQNKLDLTGDAHISIPVILDLQDRKVIWTDLTLRFNPDSYNNNIEENQTGIVAIGKGMSTMAKPTLYDLFRLHAAARGNLVEDEQIADTVFSLDGDYTPYDIEAIISKFLMTT</sequence>
<reference evidence="1" key="1">
    <citation type="submission" date="2020-09" db="EMBL/GenBank/DDBJ databases">
        <title>A novel bacterium of genus Hazenella, isolated from South China Sea.</title>
        <authorList>
            <person name="Huang H."/>
            <person name="Mo K."/>
            <person name="Hu Y."/>
        </authorList>
    </citation>
    <scope>NUCLEOTIDE SEQUENCE</scope>
    <source>
        <strain evidence="1">IB182357</strain>
    </source>
</reference>
<organism evidence="1 2">
    <name type="scientific">Polycladospora coralii</name>
    <dbReference type="NCBI Taxonomy" id="2771432"/>
    <lineage>
        <taxon>Bacteria</taxon>
        <taxon>Bacillati</taxon>
        <taxon>Bacillota</taxon>
        <taxon>Bacilli</taxon>
        <taxon>Bacillales</taxon>
        <taxon>Thermoactinomycetaceae</taxon>
        <taxon>Polycladospora</taxon>
    </lineage>
</organism>
<evidence type="ECO:0000313" key="2">
    <source>
        <dbReference type="Proteomes" id="UP000661691"/>
    </source>
</evidence>
<dbReference type="PANTHER" id="PTHR32097">
    <property type="entry name" value="CAMP-BINDING PROTEIN 1-RELATED"/>
    <property type="match status" value="1"/>
</dbReference>
<dbReference type="PANTHER" id="PTHR32097:SF18">
    <property type="entry name" value="RING-TYPE DOMAIN-CONTAINING PROTEIN"/>
    <property type="match status" value="1"/>
</dbReference>
<keyword evidence="2" id="KW-1185">Reference proteome</keyword>
<proteinExistence type="predicted"/>
<dbReference type="EMBL" id="JACXAH010000010">
    <property type="protein sequence ID" value="MBD1372414.1"/>
    <property type="molecule type" value="Genomic_DNA"/>
</dbReference>
<dbReference type="AlphaFoldDB" id="A0A926NF65"/>
<protein>
    <submittedName>
        <fullName evidence="1">TerD family protein</fullName>
    </submittedName>
</protein>
<dbReference type="RefSeq" id="WP_191141952.1">
    <property type="nucleotide sequence ID" value="NZ_JACXAH010000010.1"/>
</dbReference>
<accession>A0A926NF65</accession>
<dbReference type="InterPro" id="IPR051324">
    <property type="entry name" value="Stress/Tellurium_Resist"/>
</dbReference>
<dbReference type="CDD" id="cd06974">
    <property type="entry name" value="TerD_like"/>
    <property type="match status" value="1"/>
</dbReference>
<gene>
    <name evidence="1" type="ORF">IC620_08590</name>
</gene>
<evidence type="ECO:0000313" key="1">
    <source>
        <dbReference type="EMBL" id="MBD1372414.1"/>
    </source>
</evidence>
<name>A0A926NF65_9BACL</name>
<dbReference type="Gene3D" id="2.60.60.30">
    <property type="entry name" value="sav2460 like domains"/>
    <property type="match status" value="1"/>
</dbReference>
<dbReference type="InterPro" id="IPR003325">
    <property type="entry name" value="TerD"/>
</dbReference>